<dbReference type="STRING" id="575788.VS_II0813"/>
<dbReference type="HOGENOM" id="CLU_172637_0_0_6"/>
<dbReference type="InterPro" id="IPR010982">
    <property type="entry name" value="Lambda_DNA-bd_dom_sf"/>
</dbReference>
<evidence type="ECO:0000313" key="2">
    <source>
        <dbReference type="EMBL" id="CAV26575.1"/>
    </source>
</evidence>
<gene>
    <name evidence="2" type="ordered locus">VS_II0813</name>
</gene>
<dbReference type="InterPro" id="IPR001387">
    <property type="entry name" value="Cro/C1-type_HTH"/>
</dbReference>
<accession>B7VSJ6</accession>
<dbReference type="CDD" id="cd00093">
    <property type="entry name" value="HTH_XRE"/>
    <property type="match status" value="1"/>
</dbReference>
<dbReference type="Gene3D" id="1.10.260.40">
    <property type="entry name" value="lambda repressor-like DNA-binding domains"/>
    <property type="match status" value="1"/>
</dbReference>
<protein>
    <recommendedName>
        <fullName evidence="1">HTH cro/C1-type domain-containing protein</fullName>
    </recommendedName>
</protein>
<dbReference type="SMART" id="SM00530">
    <property type="entry name" value="HTH_XRE"/>
    <property type="match status" value="1"/>
</dbReference>
<dbReference type="EMBL" id="FM954973">
    <property type="protein sequence ID" value="CAV26575.1"/>
    <property type="molecule type" value="Genomic_DNA"/>
</dbReference>
<dbReference type="KEGG" id="vsp:VS_II0813"/>
<dbReference type="AlphaFoldDB" id="B7VSJ6"/>
<reference evidence="2 3" key="1">
    <citation type="submission" date="2009-02" db="EMBL/GenBank/DDBJ databases">
        <title>Vibrio splendidus str. LGP32 complete genome.</title>
        <authorList>
            <person name="Mazel D."/>
            <person name="Le Roux F."/>
        </authorList>
    </citation>
    <scope>NUCLEOTIDE SEQUENCE [LARGE SCALE GENOMIC DNA]</scope>
    <source>
        <strain evidence="2 3">LGP32</strain>
    </source>
</reference>
<sequence>MLMSQEPIVIALIERRKLGNWSQEKLAASAGMSLKTYQRIERGEADIKMSQYRSITRTLKVTDLDVVLDVVGASEAAAEDVAAASRLLTSEERMLLIKLILSVKKQK</sequence>
<dbReference type="Pfam" id="PF01381">
    <property type="entry name" value="HTH_3"/>
    <property type="match status" value="1"/>
</dbReference>
<dbReference type="SUPFAM" id="SSF47413">
    <property type="entry name" value="lambda repressor-like DNA-binding domains"/>
    <property type="match status" value="1"/>
</dbReference>
<dbReference type="eggNOG" id="ENOG5031N6Q">
    <property type="taxonomic scope" value="Bacteria"/>
</dbReference>
<evidence type="ECO:0000259" key="1">
    <source>
        <dbReference type="PROSITE" id="PS50943"/>
    </source>
</evidence>
<dbReference type="Proteomes" id="UP000009100">
    <property type="component" value="Chromosome 2"/>
</dbReference>
<proteinExistence type="predicted"/>
<evidence type="ECO:0000313" key="3">
    <source>
        <dbReference type="Proteomes" id="UP000009100"/>
    </source>
</evidence>
<name>B7VSJ6_VIBA3</name>
<dbReference type="PROSITE" id="PS50943">
    <property type="entry name" value="HTH_CROC1"/>
    <property type="match status" value="1"/>
</dbReference>
<feature type="domain" description="HTH cro/C1-type" evidence="1">
    <location>
        <begin position="12"/>
        <end position="67"/>
    </location>
</feature>
<organism evidence="2 3">
    <name type="scientific">Vibrio atlanticus (strain LGP32)</name>
    <name type="common">Vibrio splendidus (strain Mel32)</name>
    <dbReference type="NCBI Taxonomy" id="575788"/>
    <lineage>
        <taxon>Bacteria</taxon>
        <taxon>Pseudomonadati</taxon>
        <taxon>Pseudomonadota</taxon>
        <taxon>Gammaproteobacteria</taxon>
        <taxon>Vibrionales</taxon>
        <taxon>Vibrionaceae</taxon>
        <taxon>Vibrio</taxon>
    </lineage>
</organism>
<dbReference type="GO" id="GO:0003677">
    <property type="term" value="F:DNA binding"/>
    <property type="evidence" value="ECO:0007669"/>
    <property type="project" value="InterPro"/>
</dbReference>